<dbReference type="EC" id="2.7.8.13" evidence="7 8"/>
<dbReference type="GO" id="GO:0071555">
    <property type="term" value="P:cell wall organization"/>
    <property type="evidence" value="ECO:0007669"/>
    <property type="project" value="UniProtKB-KW"/>
</dbReference>
<keyword evidence="7 9" id="KW-0479">Metal-binding</keyword>
<keyword evidence="6 7" id="KW-0472">Membrane</keyword>
<dbReference type="PROSITE" id="PS01347">
    <property type="entry name" value="MRAY_1"/>
    <property type="match status" value="1"/>
</dbReference>
<feature type="transmembrane region" description="Helical" evidence="7">
    <location>
        <begin position="262"/>
        <end position="281"/>
    </location>
</feature>
<accession>A0A660SA57</accession>
<keyword evidence="7" id="KW-0132">Cell division</keyword>
<feature type="transmembrane region" description="Helical" evidence="7">
    <location>
        <begin position="198"/>
        <end position="218"/>
    </location>
</feature>
<dbReference type="InterPro" id="IPR000715">
    <property type="entry name" value="Glycosyl_transferase_4"/>
</dbReference>
<dbReference type="GO" id="GO:0008360">
    <property type="term" value="P:regulation of cell shape"/>
    <property type="evidence" value="ECO:0007669"/>
    <property type="project" value="UniProtKB-KW"/>
</dbReference>
<feature type="binding site" evidence="9">
    <location>
        <position position="266"/>
    </location>
    <ligand>
        <name>Mg(2+)</name>
        <dbReference type="ChEBI" id="CHEBI:18420"/>
    </ligand>
</feature>
<keyword evidence="7" id="KW-0133">Cell shape</keyword>
<dbReference type="PROSITE" id="PS01348">
    <property type="entry name" value="MRAY_2"/>
    <property type="match status" value="1"/>
</dbReference>
<feature type="binding site" evidence="9">
    <location>
        <position position="191"/>
    </location>
    <ligand>
        <name>Mg(2+)</name>
        <dbReference type="ChEBI" id="CHEBI:18420"/>
    </ligand>
</feature>
<comment type="catalytic activity">
    <reaction evidence="7">
        <text>UDP-N-acetyl-alpha-D-muramoyl-L-alanyl-gamma-D-glutamyl-meso-2,6-diaminopimeloyl-D-alanyl-D-alanine + di-trans,octa-cis-undecaprenyl phosphate = di-trans,octa-cis-undecaprenyl diphospho-N-acetyl-alpha-D-muramoyl-L-alanyl-D-glutamyl-meso-2,6-diaminopimeloyl-D-alanyl-D-alanine + UMP</text>
        <dbReference type="Rhea" id="RHEA:28386"/>
        <dbReference type="ChEBI" id="CHEBI:57865"/>
        <dbReference type="ChEBI" id="CHEBI:60392"/>
        <dbReference type="ChEBI" id="CHEBI:61386"/>
        <dbReference type="ChEBI" id="CHEBI:61387"/>
        <dbReference type="EC" id="2.7.8.13"/>
    </reaction>
</comment>
<organism evidence="10 11">
    <name type="scientific">candidate division TA06 bacterium</name>
    <dbReference type="NCBI Taxonomy" id="2250710"/>
    <lineage>
        <taxon>Bacteria</taxon>
        <taxon>Bacteria division TA06</taxon>
    </lineage>
</organism>
<dbReference type="GO" id="GO:0008963">
    <property type="term" value="F:phospho-N-acetylmuramoyl-pentapeptide-transferase activity"/>
    <property type="evidence" value="ECO:0007669"/>
    <property type="project" value="UniProtKB-UniRule"/>
</dbReference>
<feature type="transmembrane region" description="Helical" evidence="7">
    <location>
        <begin position="287"/>
        <end position="310"/>
    </location>
</feature>
<dbReference type="GO" id="GO:0009252">
    <property type="term" value="P:peptidoglycan biosynthetic process"/>
    <property type="evidence" value="ECO:0007669"/>
    <property type="project" value="UniProtKB-UniRule"/>
</dbReference>
<dbReference type="InterPro" id="IPR003524">
    <property type="entry name" value="PNAcMuramoyl-5peptid_Trfase"/>
</dbReference>
<name>A0A660SA57_UNCT6</name>
<dbReference type="GO" id="GO:0051992">
    <property type="term" value="F:UDP-N-acetylmuramoyl-L-alanyl-D-glutamyl-meso-2,6-diaminopimelyl-D-alanyl-D-alanine:undecaprenyl-phosphate transferase activity"/>
    <property type="evidence" value="ECO:0007669"/>
    <property type="project" value="RHEA"/>
</dbReference>
<dbReference type="Pfam" id="PF00953">
    <property type="entry name" value="Glycos_transf_4"/>
    <property type="match status" value="1"/>
</dbReference>
<feature type="transmembrane region" description="Helical" evidence="7">
    <location>
        <begin position="73"/>
        <end position="91"/>
    </location>
</feature>
<dbReference type="EMBL" id="QNBC01000012">
    <property type="protein sequence ID" value="RKX67725.1"/>
    <property type="molecule type" value="Genomic_DNA"/>
</dbReference>
<reference evidence="10 11" key="1">
    <citation type="submission" date="2018-06" db="EMBL/GenBank/DDBJ databases">
        <title>Extensive metabolic versatility and redundancy in microbially diverse, dynamic hydrothermal sediments.</title>
        <authorList>
            <person name="Dombrowski N."/>
            <person name="Teske A."/>
            <person name="Baker B.J."/>
        </authorList>
    </citation>
    <scope>NUCLEOTIDE SEQUENCE [LARGE SCALE GENOMIC DNA]</scope>
    <source>
        <strain evidence="10">B35_G9</strain>
    </source>
</reference>
<evidence type="ECO:0000256" key="8">
    <source>
        <dbReference type="NCBIfam" id="TIGR00445"/>
    </source>
</evidence>
<evidence type="ECO:0000256" key="2">
    <source>
        <dbReference type="ARBA" id="ARBA00005583"/>
    </source>
</evidence>
<comment type="subcellular location">
    <subcellularLocation>
        <location evidence="7">Cell membrane</location>
        <topology evidence="7">Multi-pass membrane protein</topology>
    </subcellularLocation>
    <subcellularLocation>
        <location evidence="1">Membrane</location>
        <topology evidence="1">Multi-pass membrane protein</topology>
    </subcellularLocation>
</comment>
<keyword evidence="7" id="KW-1003">Cell membrane</keyword>
<evidence type="ECO:0000313" key="11">
    <source>
        <dbReference type="Proteomes" id="UP000282321"/>
    </source>
</evidence>
<evidence type="ECO:0000256" key="7">
    <source>
        <dbReference type="HAMAP-Rule" id="MF_00038"/>
    </source>
</evidence>
<dbReference type="UniPathway" id="UPA00219"/>
<feature type="transmembrane region" description="Helical" evidence="7">
    <location>
        <begin position="337"/>
        <end position="356"/>
    </location>
</feature>
<evidence type="ECO:0000256" key="3">
    <source>
        <dbReference type="ARBA" id="ARBA00022679"/>
    </source>
</evidence>
<evidence type="ECO:0000313" key="10">
    <source>
        <dbReference type="EMBL" id="RKX67725.1"/>
    </source>
</evidence>
<evidence type="ECO:0000256" key="5">
    <source>
        <dbReference type="ARBA" id="ARBA00022989"/>
    </source>
</evidence>
<gene>
    <name evidence="7" type="primary">mraY</name>
    <name evidence="10" type="ORF">DRP44_01645</name>
</gene>
<feature type="transmembrane region" description="Helical" evidence="7">
    <location>
        <begin position="129"/>
        <end position="148"/>
    </location>
</feature>
<dbReference type="AlphaFoldDB" id="A0A660SA57"/>
<feature type="transmembrane region" description="Helical" evidence="7">
    <location>
        <begin position="238"/>
        <end position="255"/>
    </location>
</feature>
<comment type="function">
    <text evidence="7">Catalyzes the initial step of the lipid cycle reactions in the biosynthesis of the cell wall peptidoglycan: transfers peptidoglycan precursor phospho-MurNAc-pentapeptide from UDP-MurNAc-pentapeptide onto the lipid carrier undecaprenyl phosphate, yielding undecaprenyl-pyrophosphoryl-MurNAc-pentapeptide, known as lipid I.</text>
</comment>
<dbReference type="PANTHER" id="PTHR22926">
    <property type="entry name" value="PHOSPHO-N-ACETYLMURAMOYL-PENTAPEPTIDE-TRANSFERASE"/>
    <property type="match status" value="1"/>
</dbReference>
<dbReference type="NCBIfam" id="TIGR00445">
    <property type="entry name" value="mraY"/>
    <property type="match status" value="1"/>
</dbReference>
<evidence type="ECO:0000256" key="4">
    <source>
        <dbReference type="ARBA" id="ARBA00022692"/>
    </source>
</evidence>
<dbReference type="Pfam" id="PF10555">
    <property type="entry name" value="MraY_sig1"/>
    <property type="match status" value="1"/>
</dbReference>
<dbReference type="GO" id="GO:0005886">
    <property type="term" value="C:plasma membrane"/>
    <property type="evidence" value="ECO:0007669"/>
    <property type="project" value="UniProtKB-SubCell"/>
</dbReference>
<feature type="transmembrane region" description="Helical" evidence="7">
    <location>
        <begin position="97"/>
        <end position="117"/>
    </location>
</feature>
<keyword evidence="7" id="KW-0131">Cell cycle</keyword>
<comment type="cofactor">
    <cofactor evidence="7 9">
        <name>Mg(2+)</name>
        <dbReference type="ChEBI" id="CHEBI:18420"/>
    </cofactor>
</comment>
<feature type="transmembrane region" description="Helical" evidence="7">
    <location>
        <begin position="168"/>
        <end position="186"/>
    </location>
</feature>
<dbReference type="HAMAP" id="MF_00038">
    <property type="entry name" value="MraY"/>
    <property type="match status" value="1"/>
</dbReference>
<keyword evidence="7" id="KW-0961">Cell wall biogenesis/degradation</keyword>
<proteinExistence type="inferred from homology"/>
<comment type="pathway">
    <text evidence="7">Cell wall biogenesis; peptidoglycan biosynthesis.</text>
</comment>
<evidence type="ECO:0000256" key="1">
    <source>
        <dbReference type="ARBA" id="ARBA00004141"/>
    </source>
</evidence>
<dbReference type="CDD" id="cd06852">
    <property type="entry name" value="GT_MraY"/>
    <property type="match status" value="1"/>
</dbReference>
<keyword evidence="7 9" id="KW-0460">Magnesium</keyword>
<evidence type="ECO:0000256" key="9">
    <source>
        <dbReference type="PIRSR" id="PIRSR600715-1"/>
    </source>
</evidence>
<evidence type="ECO:0000256" key="6">
    <source>
        <dbReference type="ARBA" id="ARBA00023136"/>
    </source>
</evidence>
<dbReference type="PANTHER" id="PTHR22926:SF5">
    <property type="entry name" value="PHOSPHO-N-ACETYLMURAMOYL-PENTAPEPTIDE-TRANSFERASE HOMOLOG"/>
    <property type="match status" value="1"/>
</dbReference>
<keyword evidence="7" id="KW-0573">Peptidoglycan synthesis</keyword>
<dbReference type="GO" id="GO:0046872">
    <property type="term" value="F:metal ion binding"/>
    <property type="evidence" value="ECO:0007669"/>
    <property type="project" value="UniProtKB-KW"/>
</dbReference>
<dbReference type="GO" id="GO:0051301">
    <property type="term" value="P:cell division"/>
    <property type="evidence" value="ECO:0007669"/>
    <property type="project" value="UniProtKB-KW"/>
</dbReference>
<protein>
    <recommendedName>
        <fullName evidence="7 8">Phospho-N-acetylmuramoyl-pentapeptide-transferase</fullName>
        <ecNumber evidence="7 8">2.7.8.13</ecNumber>
    </recommendedName>
    <alternativeName>
        <fullName evidence="7">UDP-MurNAc-pentapeptide phosphotransferase</fullName>
    </alternativeName>
</protein>
<comment type="similarity">
    <text evidence="2 7">Belongs to the glycosyltransferase 4 family. MraY subfamily.</text>
</comment>
<sequence length="359" mass="39587">MIYNIIVPLLRGSIVSNLLRYITFRAIYAAVTSLLISFIAGPYLIRYLKKCHIEDNVREYSPESHNSKKGTPTMGGILIILSILIPALLWADLTNKYVLIMLSGITFAGILGFVDDMVKLRKNKGMRTWVKLSSQIIISLALGLWVYYAHLKPGYESLTNVLFIKNLFLNLGIFYVPFVMLVIIGSSNAVNLSDGLDGLAIGVFALAIGSFIILSYALGNINISNYLNLLYLPGSGELTVILAATVGASLGFLWFNAHPAEIFMGDTGSLSLGTILGLSAVLLKQEILLIFIGGVFVLEAGSVLLQVAGFKITGKRVFKMAPLHHHFEMKGWPETKIVIRFWIIEILFILFALSTLKIR</sequence>
<keyword evidence="5 7" id="KW-1133">Transmembrane helix</keyword>
<keyword evidence="3 7" id="KW-0808">Transferase</keyword>
<dbReference type="InterPro" id="IPR018480">
    <property type="entry name" value="PNAcMuramoyl-5peptid_Trfase_CS"/>
</dbReference>
<keyword evidence="4 7" id="KW-0812">Transmembrane</keyword>
<comment type="caution">
    <text evidence="10">The sequence shown here is derived from an EMBL/GenBank/DDBJ whole genome shotgun (WGS) entry which is preliminary data.</text>
</comment>
<feature type="transmembrane region" description="Helical" evidence="7">
    <location>
        <begin position="26"/>
        <end position="45"/>
    </location>
</feature>
<dbReference type="Proteomes" id="UP000282321">
    <property type="component" value="Unassembled WGS sequence"/>
</dbReference>